<feature type="disulfide bond" evidence="8">
    <location>
        <begin position="1060"/>
        <end position="1072"/>
    </location>
</feature>
<evidence type="ECO:0000256" key="9">
    <source>
        <dbReference type="SAM" id="MobiDB-lite"/>
    </source>
</evidence>
<keyword evidence="14" id="KW-1185">Reference proteome</keyword>
<dbReference type="GO" id="GO:0009887">
    <property type="term" value="P:animal organ morphogenesis"/>
    <property type="evidence" value="ECO:0007669"/>
    <property type="project" value="TreeGrafter"/>
</dbReference>
<feature type="region of interest" description="Disordered" evidence="9">
    <location>
        <begin position="974"/>
        <end position="996"/>
    </location>
</feature>
<dbReference type="Gene3D" id="2.10.25.10">
    <property type="entry name" value="Laminin"/>
    <property type="match status" value="8"/>
</dbReference>
<dbReference type="PANTHER" id="PTHR10574">
    <property type="entry name" value="NETRIN/LAMININ-RELATED"/>
    <property type="match status" value="1"/>
</dbReference>
<dbReference type="GO" id="GO:0005576">
    <property type="term" value="C:extracellular region"/>
    <property type="evidence" value="ECO:0007669"/>
    <property type="project" value="UniProtKB-SubCell"/>
</dbReference>
<organism evidence="13 14">
    <name type="scientific">Electrophorus voltai</name>
    <dbReference type="NCBI Taxonomy" id="2609070"/>
    <lineage>
        <taxon>Eukaryota</taxon>
        <taxon>Metazoa</taxon>
        <taxon>Chordata</taxon>
        <taxon>Craniata</taxon>
        <taxon>Vertebrata</taxon>
        <taxon>Euteleostomi</taxon>
        <taxon>Actinopterygii</taxon>
        <taxon>Neopterygii</taxon>
        <taxon>Teleostei</taxon>
        <taxon>Ostariophysi</taxon>
        <taxon>Gymnotiformes</taxon>
        <taxon>Gymnotoidei</taxon>
        <taxon>Gymnotidae</taxon>
        <taxon>Electrophorus</taxon>
    </lineage>
</organism>
<accession>A0AAD9DTU7</accession>
<dbReference type="PANTHER" id="PTHR10574:SF274">
    <property type="entry name" value="USHERIN"/>
    <property type="match status" value="1"/>
</dbReference>
<dbReference type="PROSITE" id="PS51117">
    <property type="entry name" value="LAMININ_NTER"/>
    <property type="match status" value="1"/>
</dbReference>
<keyword evidence="7 8" id="KW-0424">Laminin EGF-like domain</keyword>
<comment type="subcellular location">
    <subcellularLocation>
        <location evidence="1">Secreted</location>
    </subcellularLocation>
</comment>
<evidence type="ECO:0000313" key="13">
    <source>
        <dbReference type="EMBL" id="KAK1792993.1"/>
    </source>
</evidence>
<dbReference type="GO" id="GO:0005604">
    <property type="term" value="C:basement membrane"/>
    <property type="evidence" value="ECO:0007669"/>
    <property type="project" value="TreeGrafter"/>
</dbReference>
<keyword evidence="4" id="KW-0677">Repeat</keyword>
<feature type="disulfide bond" evidence="8">
    <location>
        <begin position="752"/>
        <end position="764"/>
    </location>
</feature>
<dbReference type="Gene3D" id="2.60.40.10">
    <property type="entry name" value="Immunoglobulins"/>
    <property type="match status" value="4"/>
</dbReference>
<dbReference type="InterPro" id="IPR050440">
    <property type="entry name" value="Laminin/Netrin_ECM"/>
</dbReference>
<proteinExistence type="predicted"/>
<evidence type="ECO:0000259" key="10">
    <source>
        <dbReference type="PROSITE" id="PS50027"/>
    </source>
</evidence>
<dbReference type="PROSITE" id="PS50853">
    <property type="entry name" value="FN3"/>
    <property type="match status" value="3"/>
</dbReference>
<feature type="domain" description="Laminin N-terminal" evidence="12">
    <location>
        <begin position="75"/>
        <end position="407"/>
    </location>
</feature>
<evidence type="ECO:0008006" key="15">
    <source>
        <dbReference type="Google" id="ProtNLM"/>
    </source>
</evidence>
<dbReference type="FunFam" id="2.10.25.10:FF:000090">
    <property type="entry name" value="laminin subunit alpha"/>
    <property type="match status" value="5"/>
</dbReference>
<dbReference type="Pfam" id="PF00053">
    <property type="entry name" value="EGF_laminin"/>
    <property type="match status" value="8"/>
</dbReference>
<dbReference type="InterPro" id="IPR008211">
    <property type="entry name" value="Laminin_N"/>
</dbReference>
<feature type="disulfide bond" evidence="8">
    <location>
        <begin position="1081"/>
        <end position="1090"/>
    </location>
</feature>
<evidence type="ECO:0000256" key="3">
    <source>
        <dbReference type="ARBA" id="ARBA00022729"/>
    </source>
</evidence>
<dbReference type="SMART" id="SM00060">
    <property type="entry name" value="FN3"/>
    <property type="match status" value="3"/>
</dbReference>
<evidence type="ECO:0000256" key="8">
    <source>
        <dbReference type="PROSITE-ProRule" id="PRU00460"/>
    </source>
</evidence>
<feature type="disulfide bond" evidence="8">
    <location>
        <begin position="754"/>
        <end position="771"/>
    </location>
</feature>
<dbReference type="CDD" id="cd00055">
    <property type="entry name" value="EGF_Lam"/>
    <property type="match status" value="8"/>
</dbReference>
<dbReference type="Proteomes" id="UP001239994">
    <property type="component" value="Unassembled WGS sequence"/>
</dbReference>
<feature type="domain" description="Fibronectin type-III" evidence="11">
    <location>
        <begin position="1207"/>
        <end position="1303"/>
    </location>
</feature>
<evidence type="ECO:0000259" key="11">
    <source>
        <dbReference type="PROSITE" id="PS50853"/>
    </source>
</evidence>
<evidence type="ECO:0000256" key="4">
    <source>
        <dbReference type="ARBA" id="ARBA00022737"/>
    </source>
</evidence>
<feature type="domain" description="Laminin EGF-like" evidence="10">
    <location>
        <begin position="1060"/>
        <end position="1110"/>
    </location>
</feature>
<evidence type="ECO:0000259" key="12">
    <source>
        <dbReference type="PROSITE" id="PS51117"/>
    </source>
</evidence>
<gene>
    <name evidence="13" type="ORF">P4O66_001708</name>
</gene>
<feature type="disulfide bond" evidence="8">
    <location>
        <begin position="773"/>
        <end position="782"/>
    </location>
</feature>
<feature type="disulfide bond" evidence="8">
    <location>
        <begin position="823"/>
        <end position="832"/>
    </location>
</feature>
<dbReference type="Pfam" id="PF00041">
    <property type="entry name" value="fn3"/>
    <property type="match status" value="2"/>
</dbReference>
<feature type="disulfide bond" evidence="8">
    <location>
        <begin position="1009"/>
        <end position="1021"/>
    </location>
</feature>
<evidence type="ECO:0000256" key="5">
    <source>
        <dbReference type="ARBA" id="ARBA00023157"/>
    </source>
</evidence>
<dbReference type="InterPro" id="IPR003961">
    <property type="entry name" value="FN3_dom"/>
</dbReference>
<dbReference type="SMART" id="SM00180">
    <property type="entry name" value="EGF_Lam"/>
    <property type="match status" value="8"/>
</dbReference>
<feature type="disulfide bond" evidence="8">
    <location>
        <begin position="1062"/>
        <end position="1079"/>
    </location>
</feature>
<feature type="domain" description="Fibronectin type-III" evidence="11">
    <location>
        <begin position="1304"/>
        <end position="1421"/>
    </location>
</feature>
<dbReference type="SUPFAM" id="SSF57196">
    <property type="entry name" value="EGF/Laminin"/>
    <property type="match status" value="7"/>
</dbReference>
<dbReference type="InterPro" id="IPR002049">
    <property type="entry name" value="LE_dom"/>
</dbReference>
<feature type="domain" description="Laminin EGF-like" evidence="10">
    <location>
        <begin position="853"/>
        <end position="905"/>
    </location>
</feature>
<dbReference type="PROSITE" id="PS01248">
    <property type="entry name" value="EGF_LAM_1"/>
    <property type="match status" value="2"/>
</dbReference>
<feature type="domain" description="Laminin EGF-like" evidence="10">
    <location>
        <begin position="699"/>
        <end position="751"/>
    </location>
</feature>
<dbReference type="Gene3D" id="2.60.120.260">
    <property type="entry name" value="Galactose-binding domain-like"/>
    <property type="match status" value="1"/>
</dbReference>
<dbReference type="FunFam" id="2.60.40.10:FF:001052">
    <property type="entry name" value="Usherin"/>
    <property type="match status" value="1"/>
</dbReference>
<dbReference type="FunFam" id="2.10.25.10:FF:000275">
    <property type="entry name" value="usherin"/>
    <property type="match status" value="1"/>
</dbReference>
<keyword evidence="5 8" id="KW-1015">Disulfide bond</keyword>
<feature type="domain" description="Laminin EGF-like" evidence="10">
    <location>
        <begin position="752"/>
        <end position="800"/>
    </location>
</feature>
<evidence type="ECO:0000256" key="6">
    <source>
        <dbReference type="ARBA" id="ARBA00023180"/>
    </source>
</evidence>
<name>A0AAD9DTU7_9TELE</name>
<dbReference type="CDD" id="cd00063">
    <property type="entry name" value="FN3"/>
    <property type="match status" value="3"/>
</dbReference>
<dbReference type="EMBL" id="JAROKS010000018">
    <property type="protein sequence ID" value="KAK1792993.1"/>
    <property type="molecule type" value="Genomic_DNA"/>
</dbReference>
<keyword evidence="3" id="KW-0732">Signal</keyword>
<dbReference type="PRINTS" id="PR00011">
    <property type="entry name" value="EGFLAMININ"/>
</dbReference>
<dbReference type="InterPro" id="IPR013783">
    <property type="entry name" value="Ig-like_fold"/>
</dbReference>
<feature type="domain" description="Laminin EGF-like" evidence="10">
    <location>
        <begin position="801"/>
        <end position="852"/>
    </location>
</feature>
<feature type="compositionally biased region" description="Pro residues" evidence="9">
    <location>
        <begin position="284"/>
        <end position="293"/>
    </location>
</feature>
<dbReference type="SUPFAM" id="SSF49265">
    <property type="entry name" value="Fibronectin type III"/>
    <property type="match status" value="2"/>
</dbReference>
<evidence type="ECO:0000256" key="7">
    <source>
        <dbReference type="ARBA" id="ARBA00023292"/>
    </source>
</evidence>
<feature type="region of interest" description="Disordered" evidence="9">
    <location>
        <begin position="261"/>
        <end position="309"/>
    </location>
</feature>
<evidence type="ECO:0000256" key="1">
    <source>
        <dbReference type="ARBA" id="ARBA00004613"/>
    </source>
</evidence>
<keyword evidence="6" id="KW-0325">Glycoprotein</keyword>
<evidence type="ECO:0000256" key="2">
    <source>
        <dbReference type="ARBA" id="ARBA00022525"/>
    </source>
</evidence>
<keyword evidence="2" id="KW-0964">Secreted</keyword>
<comment type="caution">
    <text evidence="8">Lacks conserved residue(s) required for the propagation of feature annotation.</text>
</comment>
<dbReference type="InterPro" id="IPR036116">
    <property type="entry name" value="FN3_sf"/>
</dbReference>
<feature type="disulfide bond" evidence="8">
    <location>
        <begin position="875"/>
        <end position="884"/>
    </location>
</feature>
<feature type="domain" description="Fibronectin type-III" evidence="11">
    <location>
        <begin position="1116"/>
        <end position="1205"/>
    </location>
</feature>
<comment type="caution">
    <text evidence="13">The sequence shown here is derived from an EMBL/GenBank/DDBJ whole genome shotgun (WGS) entry which is preliminary data.</text>
</comment>
<evidence type="ECO:0000313" key="14">
    <source>
        <dbReference type="Proteomes" id="UP001239994"/>
    </source>
</evidence>
<feature type="disulfide bond" evidence="8">
    <location>
        <begin position="1011"/>
        <end position="1028"/>
    </location>
</feature>
<dbReference type="PROSITE" id="PS50027">
    <property type="entry name" value="EGF_LAM_2"/>
    <property type="match status" value="6"/>
</dbReference>
<feature type="disulfide bond" evidence="8">
    <location>
        <begin position="722"/>
        <end position="731"/>
    </location>
</feature>
<feature type="domain" description="Laminin EGF-like" evidence="10">
    <location>
        <begin position="1009"/>
        <end position="1059"/>
    </location>
</feature>
<dbReference type="GO" id="GO:0009888">
    <property type="term" value="P:tissue development"/>
    <property type="evidence" value="ECO:0007669"/>
    <property type="project" value="TreeGrafter"/>
</dbReference>
<feature type="disulfide bond" evidence="8">
    <location>
        <begin position="1043"/>
        <end position="1057"/>
    </location>
</feature>
<protein>
    <recommendedName>
        <fullName evidence="15">Usher syndrome 2A (autosomal recessive, mild)</fullName>
    </recommendedName>
</protein>
<sequence length="1480" mass="159155">MTASPPGLDVHLLGPDVVRVKAAGVSGEAVVEGRGQNEPRSASSAVLVLWPPGDGWAEHGTADLSLQSIRRTAKSQEQCRARCINKHRQQEIEEVYSGRLPRLYAQIECRCPPSHPRVHPLVERYCIPNGASDTTDDRVLRLNLDAHPLHYINDGDMGTAWVSSVLSTQEELDQGVTVTIDLQNGEYQVWHMPLPGTAILHTPCAQVFYVILQLRSAPAEAVQIQRKSSRTAEWSDWQYLASDCSILGMVSNGPLDRPDSVNCLRFPPGTASSRSHSHARNAGRPPPGPPTPNTDPGVDKSASASGWCQPSLDEAGQAAGLRSMEQGRACWRNVPYSRGNVTFSVLTPGEPILRPGYNDFYNSAALQDFVRATHVRIHLRGQYHTRNATVPLGHRYYAVDEITISGRSDAPSHGLPVLLLDPRRELQSAGFPFYMSEKARRRTCAALTGRRQIAYQGASSHLSLSPSLILFFCFSLIRFLSFIPRFPPLLSASSEASWKPWCDCHGHADACDTSVSPYRCACLPESHTQGAHGLGRPAPGLPCSTPPPRPVCGLIQSGGGEDGTAAKRYGGVVRAGLKASRAIPRPPQTRADLFLGKREIIRGVHMGRHSERESLRMPTTVDPASATGMHPPATMMPAWTPVLSTTSAEEGGFVTAVPIIRQIGGQCKCKPRVWGRRCDVCPHGFYGLQGALADGCRACGCHAAGTTKPDVTCHQDSGQCPCKANVMGLSCDRCNYGFKFLNHTNPDGCEPCGCHPDGSLHQFCDRVSGQCECRAGIRGPLCDVCGPGSYGPAPGGLCLPCDCSLAGSVAGSTCHPVTGECMCQLHVTGQRCDLCRAGYHSLGGDGELHCLPCVCNAWGVAEGSVCDRTTGYCHCKSGVEGPRCEQCSPHMYNLSSGNVTHACQPCLCDPSGTAVGTVCDPDSGQCVCQPTMHGPDCSTCKPGVVNVLPGIMGLVVSEPVALVASEKHCWHRHPQGVRKSGQPPATWAGGSSHHGRGNFRSKEGSCVACDCHPAGAAGPACAADTGQCTCSHASLTGRRCNRCRDLYFGFDPAVGRCDPCDCNLAGALNGSCLPETGQCVCKPFVTGEKCERCVEGASHMDPNNTLGCSKEPRQQPPPQGTALSARVIALSWRAPDSPNSDALTYTLLRDSEPIHASHSRHPFGLMLFTDEGLTPYTLYTYQLVTSNVHGNTTSSNVTLRTLVATPDPTELRLRLVGQAGPRAASFTWSRPWSPSAPVELYALISVDEESGQEHTRYEGLATAVTVDGLQPFTRYTFHLQACTSGGCARGDTVSVLTAQAPPQGQAPPRVTMLGPAQLRVDWEPPALPNGIIIRYELFMQILNKSLENVTNPNLDQRVFLSSGWLNPQKSGSASENSLTPPESSVVVSDLEPFTTYRFRVIAVNMAGSISSEWMIGRTAEGVPEYMGPPQVCPLSSFSLLVRWKTPQEQDVRGRVTEYRVSLYQEQSSNPYTPPTVTQVN</sequence>
<reference evidence="13" key="1">
    <citation type="submission" date="2023-03" db="EMBL/GenBank/DDBJ databases">
        <title>Electrophorus voltai genome.</title>
        <authorList>
            <person name="Bian C."/>
        </authorList>
    </citation>
    <scope>NUCLEOTIDE SEQUENCE</scope>
    <source>
        <strain evidence="13">CB-2022</strain>
        <tissue evidence="13">Muscle</tissue>
    </source>
</reference>